<comment type="caution">
    <text evidence="3">The sequence shown here is derived from an EMBL/GenBank/DDBJ whole genome shotgun (WGS) entry which is preliminary data.</text>
</comment>
<keyword evidence="1" id="KW-1133">Transmembrane helix</keyword>
<keyword evidence="1" id="KW-0472">Membrane</keyword>
<feature type="domain" description="Apple" evidence="2">
    <location>
        <begin position="4"/>
        <end position="49"/>
    </location>
</feature>
<keyword evidence="1" id="KW-0812">Transmembrane</keyword>
<dbReference type="AlphaFoldDB" id="A0A2P5E7E4"/>
<evidence type="ECO:0000259" key="2">
    <source>
        <dbReference type="Pfam" id="PF08276"/>
    </source>
</evidence>
<dbReference type="EMBL" id="JXTC01000216">
    <property type="protein sequence ID" value="PON81454.1"/>
    <property type="molecule type" value="Genomic_DNA"/>
</dbReference>
<dbReference type="Pfam" id="PF08276">
    <property type="entry name" value="PAN_2"/>
    <property type="match status" value="1"/>
</dbReference>
<dbReference type="Proteomes" id="UP000237000">
    <property type="component" value="Unassembled WGS sequence"/>
</dbReference>
<dbReference type="InParanoid" id="A0A2P5E7E4"/>
<keyword evidence="4" id="KW-1185">Reference proteome</keyword>
<name>A0A2P5E7E4_TREOI</name>
<feature type="transmembrane region" description="Helical" evidence="1">
    <location>
        <begin position="43"/>
        <end position="64"/>
    </location>
</feature>
<protein>
    <submittedName>
        <fullName evidence="3">PAN/Apple domain containing protein</fullName>
    </submittedName>
</protein>
<accession>A0A2P5E7E4</accession>
<evidence type="ECO:0000313" key="3">
    <source>
        <dbReference type="EMBL" id="PON81454.1"/>
    </source>
</evidence>
<gene>
    <name evidence="3" type="ORF">TorRG33x02_227230</name>
</gene>
<sequence>MDKQKGEFLKFSWLELPDTTNSWVNSNMNLKEYRAKCLSNCSCMAYSTVLVSLELFLGFFYLAITHLQNETLQRLCLVSLYFKHRR</sequence>
<dbReference type="InterPro" id="IPR003609">
    <property type="entry name" value="Pan_app"/>
</dbReference>
<dbReference type="PANTHER" id="PTHR32444">
    <property type="entry name" value="BULB-TYPE LECTIN DOMAIN-CONTAINING PROTEIN"/>
    <property type="match status" value="1"/>
</dbReference>
<reference evidence="4" key="1">
    <citation type="submission" date="2016-06" db="EMBL/GenBank/DDBJ databases">
        <title>Parallel loss of symbiosis genes in relatives of nitrogen-fixing non-legume Parasponia.</title>
        <authorList>
            <person name="Van Velzen R."/>
            <person name="Holmer R."/>
            <person name="Bu F."/>
            <person name="Rutten L."/>
            <person name="Van Zeijl A."/>
            <person name="Liu W."/>
            <person name="Santuari L."/>
            <person name="Cao Q."/>
            <person name="Sharma T."/>
            <person name="Shen D."/>
            <person name="Roswanjaya Y."/>
            <person name="Wardhani T."/>
            <person name="Kalhor M.S."/>
            <person name="Jansen J."/>
            <person name="Van den Hoogen J."/>
            <person name="Gungor B."/>
            <person name="Hartog M."/>
            <person name="Hontelez J."/>
            <person name="Verver J."/>
            <person name="Yang W.-C."/>
            <person name="Schijlen E."/>
            <person name="Repin R."/>
            <person name="Schilthuizen M."/>
            <person name="Schranz E."/>
            <person name="Heidstra R."/>
            <person name="Miyata K."/>
            <person name="Fedorova E."/>
            <person name="Kohlen W."/>
            <person name="Bisseling T."/>
            <person name="Smit S."/>
            <person name="Geurts R."/>
        </authorList>
    </citation>
    <scope>NUCLEOTIDE SEQUENCE [LARGE SCALE GENOMIC DNA]</scope>
    <source>
        <strain evidence="4">cv. RG33-2</strain>
    </source>
</reference>
<dbReference type="PANTHER" id="PTHR32444:SF234">
    <property type="entry name" value="RECEPTOR-LIKE SERINE_THREONINE-PROTEIN KINASE"/>
    <property type="match status" value="1"/>
</dbReference>
<evidence type="ECO:0000256" key="1">
    <source>
        <dbReference type="SAM" id="Phobius"/>
    </source>
</evidence>
<organism evidence="3 4">
    <name type="scientific">Trema orientale</name>
    <name type="common">Charcoal tree</name>
    <name type="synonym">Celtis orientalis</name>
    <dbReference type="NCBI Taxonomy" id="63057"/>
    <lineage>
        <taxon>Eukaryota</taxon>
        <taxon>Viridiplantae</taxon>
        <taxon>Streptophyta</taxon>
        <taxon>Embryophyta</taxon>
        <taxon>Tracheophyta</taxon>
        <taxon>Spermatophyta</taxon>
        <taxon>Magnoliopsida</taxon>
        <taxon>eudicotyledons</taxon>
        <taxon>Gunneridae</taxon>
        <taxon>Pentapetalae</taxon>
        <taxon>rosids</taxon>
        <taxon>fabids</taxon>
        <taxon>Rosales</taxon>
        <taxon>Cannabaceae</taxon>
        <taxon>Trema</taxon>
    </lineage>
</organism>
<evidence type="ECO:0000313" key="4">
    <source>
        <dbReference type="Proteomes" id="UP000237000"/>
    </source>
</evidence>
<proteinExistence type="predicted"/>
<dbReference type="OrthoDB" id="10334332at2759"/>